<dbReference type="OMA" id="KAWRYLA"/>
<dbReference type="RefSeq" id="XP_002681745.1">
    <property type="nucleotide sequence ID" value="XM_002681699.1"/>
</dbReference>
<dbReference type="InParanoid" id="D2V272"/>
<dbReference type="KEGG" id="ngr:NAEGRDRAFT_62901"/>
<dbReference type="AlphaFoldDB" id="D2V272"/>
<sequence length="280" mass="32050">MLRKGLSLNVASSLMMKRFCANTSMTSSVLSSVPSSLIPSTHTSQIQILCSSLTQQQIRERKKQKVRRKLPSGKETFETFLEGPEEKWKNPAKEIKDTTKSGLKPAIRELLIIRDNKLSFAGEVVKMQAAKAWRFLASNPPKAVLNTPENRELYKDLLSNPEELAAKRDAFNKRYILQRCVVKMWRKTEGADMSYYWAITKRDVANYVWCVYHIAIKEEDISFPGEQKNSEGSYHPIRKPGYYCVYVDLKDGQSPVLVRVYLPINDKAKTYRGKSVIGYV</sequence>
<protein>
    <submittedName>
        <fullName evidence="1">Predicted protein</fullName>
    </submittedName>
</protein>
<reference evidence="1 2" key="1">
    <citation type="journal article" date="2010" name="Cell">
        <title>The genome of Naegleria gruberi illuminates early eukaryotic versatility.</title>
        <authorList>
            <person name="Fritz-Laylin L.K."/>
            <person name="Prochnik S.E."/>
            <person name="Ginger M.L."/>
            <person name="Dacks J.B."/>
            <person name="Carpenter M.L."/>
            <person name="Field M.C."/>
            <person name="Kuo A."/>
            <person name="Paredez A."/>
            <person name="Chapman J."/>
            <person name="Pham J."/>
            <person name="Shu S."/>
            <person name="Neupane R."/>
            <person name="Cipriano M."/>
            <person name="Mancuso J."/>
            <person name="Tu H."/>
            <person name="Salamov A."/>
            <person name="Lindquist E."/>
            <person name="Shapiro H."/>
            <person name="Lucas S."/>
            <person name="Grigoriev I.V."/>
            <person name="Cande W.Z."/>
            <person name="Fulton C."/>
            <person name="Rokhsar D.S."/>
            <person name="Dawson S.C."/>
        </authorList>
    </citation>
    <scope>NUCLEOTIDE SEQUENCE [LARGE SCALE GENOMIC DNA]</scope>
    <source>
        <strain evidence="1 2">NEG-M</strain>
    </source>
</reference>
<dbReference type="Proteomes" id="UP000006671">
    <property type="component" value="Unassembled WGS sequence"/>
</dbReference>
<evidence type="ECO:0000313" key="1">
    <source>
        <dbReference type="EMBL" id="EFC49001.1"/>
    </source>
</evidence>
<dbReference type="EMBL" id="GG738849">
    <property type="protein sequence ID" value="EFC49001.1"/>
    <property type="molecule type" value="Genomic_DNA"/>
</dbReference>
<dbReference type="OrthoDB" id="10250587at2759"/>
<proteinExistence type="predicted"/>
<gene>
    <name evidence="1" type="ORF">NAEGRDRAFT_62901</name>
</gene>
<dbReference type="VEuPathDB" id="AmoebaDB:NAEGRDRAFT_62901"/>
<organism evidence="2">
    <name type="scientific">Naegleria gruberi</name>
    <name type="common">Amoeba</name>
    <dbReference type="NCBI Taxonomy" id="5762"/>
    <lineage>
        <taxon>Eukaryota</taxon>
        <taxon>Discoba</taxon>
        <taxon>Heterolobosea</taxon>
        <taxon>Tetramitia</taxon>
        <taxon>Eutetramitia</taxon>
        <taxon>Vahlkampfiidae</taxon>
        <taxon>Naegleria</taxon>
    </lineage>
</organism>
<keyword evidence="2" id="KW-1185">Reference proteome</keyword>
<evidence type="ECO:0000313" key="2">
    <source>
        <dbReference type="Proteomes" id="UP000006671"/>
    </source>
</evidence>
<dbReference type="GeneID" id="8861376"/>
<accession>D2V272</accession>
<name>D2V272_NAEGR</name>